<evidence type="ECO:0000313" key="2">
    <source>
        <dbReference type="Proteomes" id="UP000054279"/>
    </source>
</evidence>
<sequence length="60" mass="6638">LGDREVEPTVKFGGGHIMVWGSMGWNGVGILSEEGLVKSIQKLEIPEEEVIFQQDNDPQN</sequence>
<evidence type="ECO:0000313" key="1">
    <source>
        <dbReference type="EMBL" id="KIJ43157.1"/>
    </source>
</evidence>
<protein>
    <submittedName>
        <fullName evidence="1">Uncharacterized protein</fullName>
    </submittedName>
</protein>
<reference evidence="1 2" key="1">
    <citation type="submission" date="2014-06" db="EMBL/GenBank/DDBJ databases">
        <title>Evolutionary Origins and Diversification of the Mycorrhizal Mutualists.</title>
        <authorList>
            <consortium name="DOE Joint Genome Institute"/>
            <consortium name="Mycorrhizal Genomics Consortium"/>
            <person name="Kohler A."/>
            <person name="Kuo A."/>
            <person name="Nagy L.G."/>
            <person name="Floudas D."/>
            <person name="Copeland A."/>
            <person name="Barry K.W."/>
            <person name="Cichocki N."/>
            <person name="Veneault-Fourrey C."/>
            <person name="LaButti K."/>
            <person name="Lindquist E.A."/>
            <person name="Lipzen A."/>
            <person name="Lundell T."/>
            <person name="Morin E."/>
            <person name="Murat C."/>
            <person name="Riley R."/>
            <person name="Ohm R."/>
            <person name="Sun H."/>
            <person name="Tunlid A."/>
            <person name="Henrissat B."/>
            <person name="Grigoriev I.V."/>
            <person name="Hibbett D.S."/>
            <person name="Martin F."/>
        </authorList>
    </citation>
    <scope>NUCLEOTIDE SEQUENCE [LARGE SCALE GENOMIC DNA]</scope>
    <source>
        <strain evidence="1 2">SS14</strain>
    </source>
</reference>
<organism evidence="1 2">
    <name type="scientific">Sphaerobolus stellatus (strain SS14)</name>
    <dbReference type="NCBI Taxonomy" id="990650"/>
    <lineage>
        <taxon>Eukaryota</taxon>
        <taxon>Fungi</taxon>
        <taxon>Dikarya</taxon>
        <taxon>Basidiomycota</taxon>
        <taxon>Agaricomycotina</taxon>
        <taxon>Agaricomycetes</taxon>
        <taxon>Phallomycetidae</taxon>
        <taxon>Geastrales</taxon>
        <taxon>Sphaerobolaceae</taxon>
        <taxon>Sphaerobolus</taxon>
    </lineage>
</organism>
<dbReference type="HOGENOM" id="CLU_033666_15_1_1"/>
<accession>A0A0C9VMP7</accession>
<dbReference type="InterPro" id="IPR036397">
    <property type="entry name" value="RNaseH_sf"/>
</dbReference>
<dbReference type="EMBL" id="KN837125">
    <property type="protein sequence ID" value="KIJ43157.1"/>
    <property type="molecule type" value="Genomic_DNA"/>
</dbReference>
<gene>
    <name evidence="1" type="ORF">M422DRAFT_141667</name>
</gene>
<dbReference type="OrthoDB" id="2627190at2759"/>
<dbReference type="GO" id="GO:0003676">
    <property type="term" value="F:nucleic acid binding"/>
    <property type="evidence" value="ECO:0007669"/>
    <property type="project" value="InterPro"/>
</dbReference>
<proteinExistence type="predicted"/>
<dbReference type="AlphaFoldDB" id="A0A0C9VMP7"/>
<name>A0A0C9VMP7_SPHS4</name>
<feature type="non-terminal residue" evidence="1">
    <location>
        <position position="60"/>
    </location>
</feature>
<feature type="non-terminal residue" evidence="1">
    <location>
        <position position="1"/>
    </location>
</feature>
<dbReference type="Proteomes" id="UP000054279">
    <property type="component" value="Unassembled WGS sequence"/>
</dbReference>
<keyword evidence="2" id="KW-1185">Reference proteome</keyword>
<dbReference type="Gene3D" id="3.30.420.10">
    <property type="entry name" value="Ribonuclease H-like superfamily/Ribonuclease H"/>
    <property type="match status" value="1"/>
</dbReference>